<evidence type="ECO:0000256" key="1">
    <source>
        <dbReference type="ARBA" id="ARBA00023015"/>
    </source>
</evidence>
<dbReference type="Proteomes" id="UP000556436">
    <property type="component" value="Unassembled WGS sequence"/>
</dbReference>
<evidence type="ECO:0000259" key="6">
    <source>
        <dbReference type="PROSITE" id="PS50949"/>
    </source>
</evidence>
<keyword evidence="2 4" id="KW-0238">DNA-binding</keyword>
<dbReference type="PROSITE" id="PS50977">
    <property type="entry name" value="HTH_TETR_2"/>
    <property type="match status" value="1"/>
</dbReference>
<evidence type="ECO:0000256" key="3">
    <source>
        <dbReference type="ARBA" id="ARBA00023163"/>
    </source>
</evidence>
<dbReference type="InterPro" id="IPR001647">
    <property type="entry name" value="HTH_TetR"/>
</dbReference>
<dbReference type="InterPro" id="IPR036271">
    <property type="entry name" value="Tet_transcr_reg_TetR-rel_C_sf"/>
</dbReference>
<dbReference type="SUPFAM" id="SSF46689">
    <property type="entry name" value="Homeodomain-like"/>
    <property type="match status" value="1"/>
</dbReference>
<dbReference type="Pfam" id="PF00440">
    <property type="entry name" value="TetR_N"/>
    <property type="match status" value="1"/>
</dbReference>
<dbReference type="RefSeq" id="WP_184732299.1">
    <property type="nucleotide sequence ID" value="NZ_BMRW01000010.1"/>
</dbReference>
<dbReference type="SMART" id="SM00345">
    <property type="entry name" value="HTH_GNTR"/>
    <property type="match status" value="1"/>
</dbReference>
<dbReference type="Pfam" id="PF02909">
    <property type="entry name" value="TetR_C_1"/>
    <property type="match status" value="1"/>
</dbReference>
<organism evidence="8 9">
    <name type="scientific">Streptomyces netropsis</name>
    <name type="common">Streptoverticillium netropsis</name>
    <dbReference type="NCBI Taxonomy" id="55404"/>
    <lineage>
        <taxon>Bacteria</taxon>
        <taxon>Bacillati</taxon>
        <taxon>Actinomycetota</taxon>
        <taxon>Actinomycetes</taxon>
        <taxon>Kitasatosporales</taxon>
        <taxon>Streptomycetaceae</taxon>
        <taxon>Streptomyces</taxon>
    </lineage>
</organism>
<feature type="domain" description="HTH gntR-type" evidence="6">
    <location>
        <begin position="10"/>
        <end position="78"/>
    </location>
</feature>
<dbReference type="InterPro" id="IPR050109">
    <property type="entry name" value="HTH-type_TetR-like_transc_reg"/>
</dbReference>
<proteinExistence type="predicted"/>
<evidence type="ECO:0000256" key="2">
    <source>
        <dbReference type="ARBA" id="ARBA00023125"/>
    </source>
</evidence>
<keyword evidence="1" id="KW-0805">Transcription regulation</keyword>
<dbReference type="GO" id="GO:0045892">
    <property type="term" value="P:negative regulation of DNA-templated transcription"/>
    <property type="evidence" value="ECO:0007669"/>
    <property type="project" value="InterPro"/>
</dbReference>
<dbReference type="SUPFAM" id="SSF46785">
    <property type="entry name" value="Winged helix' DNA-binding domain"/>
    <property type="match status" value="1"/>
</dbReference>
<dbReference type="PANTHER" id="PTHR30055:SF151">
    <property type="entry name" value="TRANSCRIPTIONAL REGULATORY PROTEIN"/>
    <property type="match status" value="1"/>
</dbReference>
<accession>A0A7W7L8F9</accession>
<dbReference type="Gene3D" id="1.10.10.10">
    <property type="entry name" value="Winged helix-like DNA-binding domain superfamily/Winged helix DNA-binding domain"/>
    <property type="match status" value="1"/>
</dbReference>
<evidence type="ECO:0000256" key="4">
    <source>
        <dbReference type="PROSITE-ProRule" id="PRU00335"/>
    </source>
</evidence>
<dbReference type="InterPro" id="IPR009057">
    <property type="entry name" value="Homeodomain-like_sf"/>
</dbReference>
<dbReference type="InterPro" id="IPR004111">
    <property type="entry name" value="Repressor_TetR_C"/>
</dbReference>
<comment type="caution">
    <text evidence="8">The sequence shown here is derived from an EMBL/GenBank/DDBJ whole genome shotgun (WGS) entry which is preliminary data.</text>
</comment>
<feature type="DNA-binding region" description="H-T-H motif" evidence="4">
    <location>
        <begin position="123"/>
        <end position="142"/>
    </location>
</feature>
<sequence length="329" mass="35487">MGAPGQSTDPAPYLRIAAELRTRIASGELRAGQKVPSARRITQEWGVAMTTATKVLATLRREGLVRAVPGVGTVVDTSGACGEPPVRSSRRPRKRPAESVLSRERVVRTAIALADAGGSAALSMRALAAELGVSTMVLYRYVPGKDELVVLMADVVFGEVELPADAPADWRGRLATGARLQWALYRRHPWLAKAMSFTRPPLSGNALALMEWMMAPARELLPDTPALLHTTVTVAGYVRGLAVNLEDEAEAEQDTGLTHAQWLKTRHGRLAEILDGGNYPMYAQILAYPDIGFDPDSMFAFGLDRLLDGLGAVMTERRPGPGGRGRRSV</sequence>
<feature type="region of interest" description="Disordered" evidence="5">
    <location>
        <begin position="76"/>
        <end position="99"/>
    </location>
</feature>
<evidence type="ECO:0000313" key="9">
    <source>
        <dbReference type="Proteomes" id="UP000556436"/>
    </source>
</evidence>
<dbReference type="AlphaFoldDB" id="A0A7W7L8F9"/>
<evidence type="ECO:0000259" key="7">
    <source>
        <dbReference type="PROSITE" id="PS50977"/>
    </source>
</evidence>
<dbReference type="EMBL" id="JACHJG010000003">
    <property type="protein sequence ID" value="MBB4885585.1"/>
    <property type="molecule type" value="Genomic_DNA"/>
</dbReference>
<dbReference type="Gene3D" id="1.10.357.10">
    <property type="entry name" value="Tetracycline Repressor, domain 2"/>
    <property type="match status" value="1"/>
</dbReference>
<feature type="domain" description="HTH tetR-type" evidence="7">
    <location>
        <begin position="100"/>
        <end position="160"/>
    </location>
</feature>
<gene>
    <name evidence="8" type="ORF">FHS38_001614</name>
</gene>
<reference evidence="8 9" key="1">
    <citation type="submission" date="2020-08" db="EMBL/GenBank/DDBJ databases">
        <title>Genomic Encyclopedia of Type Strains, Phase III (KMG-III): the genomes of soil and plant-associated and newly described type strains.</title>
        <authorList>
            <person name="Whitman W."/>
        </authorList>
    </citation>
    <scope>NUCLEOTIDE SEQUENCE [LARGE SCALE GENOMIC DNA]</scope>
    <source>
        <strain evidence="8 9">CECT 3265</strain>
    </source>
</reference>
<evidence type="ECO:0000256" key="5">
    <source>
        <dbReference type="SAM" id="MobiDB-lite"/>
    </source>
</evidence>
<dbReference type="CDD" id="cd07377">
    <property type="entry name" value="WHTH_GntR"/>
    <property type="match status" value="1"/>
</dbReference>
<dbReference type="InterPro" id="IPR036388">
    <property type="entry name" value="WH-like_DNA-bd_sf"/>
</dbReference>
<dbReference type="PROSITE" id="PS50949">
    <property type="entry name" value="HTH_GNTR"/>
    <property type="match status" value="1"/>
</dbReference>
<name>A0A7W7L8F9_STRNE</name>
<dbReference type="PANTHER" id="PTHR30055">
    <property type="entry name" value="HTH-TYPE TRANSCRIPTIONAL REGULATOR RUTR"/>
    <property type="match status" value="1"/>
</dbReference>
<dbReference type="InterPro" id="IPR000524">
    <property type="entry name" value="Tscrpt_reg_HTH_GntR"/>
</dbReference>
<protein>
    <submittedName>
        <fullName evidence="8">DNA-binding transcriptional regulator YhcF (GntR family)</fullName>
    </submittedName>
</protein>
<keyword evidence="9" id="KW-1185">Reference proteome</keyword>
<dbReference type="Gene3D" id="1.10.10.60">
    <property type="entry name" value="Homeodomain-like"/>
    <property type="match status" value="1"/>
</dbReference>
<dbReference type="Pfam" id="PF00392">
    <property type="entry name" value="GntR"/>
    <property type="match status" value="1"/>
</dbReference>
<evidence type="ECO:0000313" key="8">
    <source>
        <dbReference type="EMBL" id="MBB4885585.1"/>
    </source>
</evidence>
<dbReference type="GO" id="GO:0000976">
    <property type="term" value="F:transcription cis-regulatory region binding"/>
    <property type="evidence" value="ECO:0007669"/>
    <property type="project" value="TreeGrafter"/>
</dbReference>
<dbReference type="GO" id="GO:0003700">
    <property type="term" value="F:DNA-binding transcription factor activity"/>
    <property type="evidence" value="ECO:0007669"/>
    <property type="project" value="InterPro"/>
</dbReference>
<dbReference type="InterPro" id="IPR036390">
    <property type="entry name" value="WH_DNA-bd_sf"/>
</dbReference>
<dbReference type="SUPFAM" id="SSF48498">
    <property type="entry name" value="Tetracyclin repressor-like, C-terminal domain"/>
    <property type="match status" value="1"/>
</dbReference>
<keyword evidence="3" id="KW-0804">Transcription</keyword>